<evidence type="ECO:0000313" key="1">
    <source>
        <dbReference type="EMBL" id="KAF9327929.1"/>
    </source>
</evidence>
<keyword evidence="2" id="KW-1185">Reference proteome</keyword>
<protein>
    <submittedName>
        <fullName evidence="1">Uncharacterized protein</fullName>
    </submittedName>
</protein>
<evidence type="ECO:0000313" key="2">
    <source>
        <dbReference type="Proteomes" id="UP000696485"/>
    </source>
</evidence>
<proteinExistence type="predicted"/>
<comment type="caution">
    <text evidence="1">The sequence shown here is derived from an EMBL/GenBank/DDBJ whole genome shotgun (WGS) entry which is preliminary data.</text>
</comment>
<accession>A0A9P5SFK5</accession>
<name>A0A9P5SFK5_9FUNG</name>
<gene>
    <name evidence="1" type="ORF">BG006_008841</name>
</gene>
<organism evidence="1 2">
    <name type="scientific">Podila minutissima</name>
    <dbReference type="NCBI Taxonomy" id="64525"/>
    <lineage>
        <taxon>Eukaryota</taxon>
        <taxon>Fungi</taxon>
        <taxon>Fungi incertae sedis</taxon>
        <taxon>Mucoromycota</taxon>
        <taxon>Mortierellomycotina</taxon>
        <taxon>Mortierellomycetes</taxon>
        <taxon>Mortierellales</taxon>
        <taxon>Mortierellaceae</taxon>
        <taxon>Podila</taxon>
    </lineage>
</organism>
<sequence length="65" mass="7631">MTRSYDVMQKKADLTFQDLNEVVVLSGVLHVDEEHAHISKEEILQIRRDVLKVFYTKAQQDEDLN</sequence>
<reference evidence="1" key="1">
    <citation type="journal article" date="2020" name="Fungal Divers.">
        <title>Resolving the Mortierellaceae phylogeny through synthesis of multi-gene phylogenetics and phylogenomics.</title>
        <authorList>
            <person name="Vandepol N."/>
            <person name="Liber J."/>
            <person name="Desiro A."/>
            <person name="Na H."/>
            <person name="Kennedy M."/>
            <person name="Barry K."/>
            <person name="Grigoriev I.V."/>
            <person name="Miller A.N."/>
            <person name="O'Donnell K."/>
            <person name="Stajich J.E."/>
            <person name="Bonito G."/>
        </authorList>
    </citation>
    <scope>NUCLEOTIDE SEQUENCE</scope>
    <source>
        <strain evidence="1">NVP1</strain>
    </source>
</reference>
<dbReference type="EMBL" id="JAAAUY010000613">
    <property type="protein sequence ID" value="KAF9327929.1"/>
    <property type="molecule type" value="Genomic_DNA"/>
</dbReference>
<dbReference type="Proteomes" id="UP000696485">
    <property type="component" value="Unassembled WGS sequence"/>
</dbReference>
<dbReference type="AlphaFoldDB" id="A0A9P5SFK5"/>